<proteinExistence type="predicted"/>
<dbReference type="EMBL" id="JASCZI010030388">
    <property type="protein sequence ID" value="MED6122093.1"/>
    <property type="molecule type" value="Genomic_DNA"/>
</dbReference>
<reference evidence="2 3" key="1">
    <citation type="journal article" date="2023" name="Plants (Basel)">
        <title>Bridging the Gap: Combining Genomics and Transcriptomics Approaches to Understand Stylosanthes scabra, an Orphan Legume from the Brazilian Caatinga.</title>
        <authorList>
            <person name="Ferreira-Neto J.R.C."/>
            <person name="da Silva M.D."/>
            <person name="Binneck E."/>
            <person name="de Melo N.F."/>
            <person name="da Silva R.H."/>
            <person name="de Melo A.L.T.M."/>
            <person name="Pandolfi V."/>
            <person name="Bustamante F.O."/>
            <person name="Brasileiro-Vidal A.C."/>
            <person name="Benko-Iseppon A.M."/>
        </authorList>
    </citation>
    <scope>NUCLEOTIDE SEQUENCE [LARGE SCALE GENOMIC DNA]</scope>
    <source>
        <tissue evidence="2">Leaves</tissue>
    </source>
</reference>
<feature type="compositionally biased region" description="Polar residues" evidence="1">
    <location>
        <begin position="1"/>
        <end position="13"/>
    </location>
</feature>
<dbReference type="Proteomes" id="UP001341840">
    <property type="component" value="Unassembled WGS sequence"/>
</dbReference>
<gene>
    <name evidence="2" type="ORF">PIB30_036607</name>
</gene>
<sequence length="131" mass="14194">MEVAEQNNSGNGNRTARRSRAWRQQRRQYHGHQPPPRVSLCSRVLLCDGGLRQAMVDGDRTAVRALPYRSLSLLDLSLPSSLSHSSQRSLPSTMIADGGATATHLAGAAALPAPSSIFCYLFSVPPSQFFS</sequence>
<keyword evidence="3" id="KW-1185">Reference proteome</keyword>
<protein>
    <submittedName>
        <fullName evidence="2">Uncharacterized protein</fullName>
    </submittedName>
</protein>
<evidence type="ECO:0000313" key="2">
    <source>
        <dbReference type="EMBL" id="MED6122093.1"/>
    </source>
</evidence>
<evidence type="ECO:0000313" key="3">
    <source>
        <dbReference type="Proteomes" id="UP001341840"/>
    </source>
</evidence>
<accession>A0ABU6RE70</accession>
<feature type="compositionally biased region" description="Basic residues" evidence="1">
    <location>
        <begin position="15"/>
        <end position="30"/>
    </location>
</feature>
<comment type="caution">
    <text evidence="2">The sequence shown here is derived from an EMBL/GenBank/DDBJ whole genome shotgun (WGS) entry which is preliminary data.</text>
</comment>
<organism evidence="2 3">
    <name type="scientific">Stylosanthes scabra</name>
    <dbReference type="NCBI Taxonomy" id="79078"/>
    <lineage>
        <taxon>Eukaryota</taxon>
        <taxon>Viridiplantae</taxon>
        <taxon>Streptophyta</taxon>
        <taxon>Embryophyta</taxon>
        <taxon>Tracheophyta</taxon>
        <taxon>Spermatophyta</taxon>
        <taxon>Magnoliopsida</taxon>
        <taxon>eudicotyledons</taxon>
        <taxon>Gunneridae</taxon>
        <taxon>Pentapetalae</taxon>
        <taxon>rosids</taxon>
        <taxon>fabids</taxon>
        <taxon>Fabales</taxon>
        <taxon>Fabaceae</taxon>
        <taxon>Papilionoideae</taxon>
        <taxon>50 kb inversion clade</taxon>
        <taxon>dalbergioids sensu lato</taxon>
        <taxon>Dalbergieae</taxon>
        <taxon>Pterocarpus clade</taxon>
        <taxon>Stylosanthes</taxon>
    </lineage>
</organism>
<evidence type="ECO:0000256" key="1">
    <source>
        <dbReference type="SAM" id="MobiDB-lite"/>
    </source>
</evidence>
<feature type="region of interest" description="Disordered" evidence="1">
    <location>
        <begin position="1"/>
        <end position="38"/>
    </location>
</feature>
<name>A0ABU6RE70_9FABA</name>